<dbReference type="RefSeq" id="WP_397081154.1">
    <property type="nucleotide sequence ID" value="NZ_JBITGY010000003.1"/>
</dbReference>
<gene>
    <name evidence="2" type="ORF">ACIBG2_11010</name>
</gene>
<dbReference type="PANTHER" id="PTHR42951">
    <property type="entry name" value="METALLO-BETA-LACTAMASE DOMAIN-CONTAINING"/>
    <property type="match status" value="1"/>
</dbReference>
<organism evidence="2 3">
    <name type="scientific">Nonomuraea typhae</name>
    <dbReference type="NCBI Taxonomy" id="2603600"/>
    <lineage>
        <taxon>Bacteria</taxon>
        <taxon>Bacillati</taxon>
        <taxon>Actinomycetota</taxon>
        <taxon>Actinomycetes</taxon>
        <taxon>Streptosporangiales</taxon>
        <taxon>Streptosporangiaceae</taxon>
        <taxon>Nonomuraea</taxon>
    </lineage>
</organism>
<evidence type="ECO:0000313" key="3">
    <source>
        <dbReference type="Proteomes" id="UP001612741"/>
    </source>
</evidence>
<reference evidence="2 3" key="1">
    <citation type="submission" date="2024-10" db="EMBL/GenBank/DDBJ databases">
        <title>The Natural Products Discovery Center: Release of the First 8490 Sequenced Strains for Exploring Actinobacteria Biosynthetic Diversity.</title>
        <authorList>
            <person name="Kalkreuter E."/>
            <person name="Kautsar S.A."/>
            <person name="Yang D."/>
            <person name="Bader C.D."/>
            <person name="Teijaro C.N."/>
            <person name="Fluegel L."/>
            <person name="Davis C.M."/>
            <person name="Simpson J.R."/>
            <person name="Lauterbach L."/>
            <person name="Steele A.D."/>
            <person name="Gui C."/>
            <person name="Meng S."/>
            <person name="Li G."/>
            <person name="Viehrig K."/>
            <person name="Ye F."/>
            <person name="Su P."/>
            <person name="Kiefer A.F."/>
            <person name="Nichols A."/>
            <person name="Cepeda A.J."/>
            <person name="Yan W."/>
            <person name="Fan B."/>
            <person name="Jiang Y."/>
            <person name="Adhikari A."/>
            <person name="Zheng C.-J."/>
            <person name="Schuster L."/>
            <person name="Cowan T.M."/>
            <person name="Smanski M.J."/>
            <person name="Chevrette M.G."/>
            <person name="De Carvalho L.P.S."/>
            <person name="Shen B."/>
        </authorList>
    </citation>
    <scope>NUCLEOTIDE SEQUENCE [LARGE SCALE GENOMIC DNA]</scope>
    <source>
        <strain evidence="2 3">NPDC050545</strain>
    </source>
</reference>
<protein>
    <submittedName>
        <fullName evidence="2">MBL fold metallo-hydrolase</fullName>
    </submittedName>
</protein>
<sequence>MSYAGEPRLIEVAGDVYAYEQPDGGWCLNNAGFVVGEHTVTVIDTAATQARAEALRAAIASVTPAVPDTIVNTHFHGDHVFGNFVFGPQATVLAHRRTRDEVLASGLALQGLWPGVEWGRIELRAPTVALSGEIGLHVDDLELRVEHLGPAHTVSDSVVWLPHSRVLFAGDLVFAGGTPFVLMGSVQGSLEALERLRALDPVTVVPGHGPVSGPEVLETNAAYLRWLQGLAKEGVAAGLTPLELARSAGPGPFGELNEAERLVANLHRAYGEERGLAPGSPLDVVAIFHQLVEYHGRLPECHA</sequence>
<dbReference type="Pfam" id="PF00753">
    <property type="entry name" value="Lactamase_B"/>
    <property type="match status" value="1"/>
</dbReference>
<dbReference type="EMBL" id="JBITGY010000003">
    <property type="protein sequence ID" value="MFI6497908.1"/>
    <property type="molecule type" value="Genomic_DNA"/>
</dbReference>
<feature type="domain" description="Metallo-beta-lactamase" evidence="1">
    <location>
        <begin position="28"/>
        <end position="208"/>
    </location>
</feature>
<dbReference type="InterPro" id="IPR050855">
    <property type="entry name" value="NDM-1-like"/>
</dbReference>
<proteinExistence type="predicted"/>
<keyword evidence="3" id="KW-1185">Reference proteome</keyword>
<name>A0ABW7YQ09_9ACTN</name>
<evidence type="ECO:0000259" key="1">
    <source>
        <dbReference type="SMART" id="SM00849"/>
    </source>
</evidence>
<dbReference type="Gene3D" id="3.60.15.10">
    <property type="entry name" value="Ribonuclease Z/Hydroxyacylglutathione hydrolase-like"/>
    <property type="match status" value="1"/>
</dbReference>
<dbReference type="PANTHER" id="PTHR42951:SF4">
    <property type="entry name" value="ACYL-COENZYME A THIOESTERASE MBLAC2"/>
    <property type="match status" value="1"/>
</dbReference>
<dbReference type="SUPFAM" id="SSF56281">
    <property type="entry name" value="Metallo-hydrolase/oxidoreductase"/>
    <property type="match status" value="1"/>
</dbReference>
<comment type="caution">
    <text evidence="2">The sequence shown here is derived from an EMBL/GenBank/DDBJ whole genome shotgun (WGS) entry which is preliminary data.</text>
</comment>
<accession>A0ABW7YQ09</accession>
<dbReference type="InterPro" id="IPR001279">
    <property type="entry name" value="Metallo-B-lactamas"/>
</dbReference>
<dbReference type="SMART" id="SM00849">
    <property type="entry name" value="Lactamase_B"/>
    <property type="match status" value="1"/>
</dbReference>
<dbReference type="CDD" id="cd16282">
    <property type="entry name" value="metallo-hydrolase-like_MBL-fold"/>
    <property type="match status" value="1"/>
</dbReference>
<dbReference type="InterPro" id="IPR036866">
    <property type="entry name" value="RibonucZ/Hydroxyglut_hydro"/>
</dbReference>
<dbReference type="Proteomes" id="UP001612741">
    <property type="component" value="Unassembled WGS sequence"/>
</dbReference>
<evidence type="ECO:0000313" key="2">
    <source>
        <dbReference type="EMBL" id="MFI6497908.1"/>
    </source>
</evidence>